<dbReference type="EMBL" id="CP062008">
    <property type="protein sequence ID" value="QPG70242.1"/>
    <property type="molecule type" value="Genomic_DNA"/>
</dbReference>
<dbReference type="GeneID" id="76724111"/>
<evidence type="ECO:0000256" key="1">
    <source>
        <dbReference type="SAM" id="MobiDB-lite"/>
    </source>
</evidence>
<dbReference type="Proteomes" id="UP000309231">
    <property type="component" value="Chromosome"/>
</dbReference>
<reference evidence="2 3" key="2">
    <citation type="journal article" date="2019" name="Sci. Rep.">
        <title>Insight into the biology of Mycobacterium mucogenicum and Mycobacterium neoaurum clade members.</title>
        <authorList>
            <person name="Behra P.R.K."/>
            <person name="Pettersson B.M.F."/>
            <person name="Ramesh M."/>
            <person name="Dasgupta S."/>
            <person name="Kirsebom L.A."/>
        </authorList>
    </citation>
    <scope>NUCLEOTIDE SEQUENCE [LARGE SCALE GENOMIC DNA]</scope>
    <source>
        <strain evidence="2 3">DSM 44124</strain>
    </source>
</reference>
<proteinExistence type="predicted"/>
<dbReference type="KEGG" id="mmuc:C1S78_004310"/>
<accession>A0A8E4R9C5</accession>
<dbReference type="AlphaFoldDB" id="A0A8E4R9C5"/>
<reference evidence="2 3" key="1">
    <citation type="journal article" date="2019" name="BMC Evol. Biol.">
        <title>Comparative genomics of Mycobacterium mucogenicum and Mycobacterium neoaurum clade members emphasizing tRNA and non-coding RNA.</title>
        <authorList>
            <person name="Behra P.R.K."/>
            <person name="Pettersson B.M.F."/>
            <person name="Das S."/>
            <person name="Dasgupta S."/>
            <person name="Kirsebom L.A."/>
        </authorList>
    </citation>
    <scope>NUCLEOTIDE SEQUENCE [LARGE SCALE GENOMIC DNA]</scope>
    <source>
        <strain evidence="2 3">DSM 44124</strain>
    </source>
</reference>
<dbReference type="RefSeq" id="WP_138158318.1">
    <property type="nucleotide sequence ID" value="NZ_ANBS01000001.1"/>
</dbReference>
<keyword evidence="3" id="KW-1185">Reference proteome</keyword>
<evidence type="ECO:0000313" key="3">
    <source>
        <dbReference type="Proteomes" id="UP000309231"/>
    </source>
</evidence>
<feature type="region of interest" description="Disordered" evidence="1">
    <location>
        <begin position="1"/>
        <end position="23"/>
    </location>
</feature>
<name>A0A8E4R9C5_MYCMU</name>
<gene>
    <name evidence="2" type="ORF">C1S78_004310</name>
</gene>
<organism evidence="2 3">
    <name type="scientific">Mycolicibacterium mucogenicum DSM 44124</name>
    <dbReference type="NCBI Taxonomy" id="1226753"/>
    <lineage>
        <taxon>Bacteria</taxon>
        <taxon>Bacillati</taxon>
        <taxon>Actinomycetota</taxon>
        <taxon>Actinomycetes</taxon>
        <taxon>Mycobacteriales</taxon>
        <taxon>Mycobacteriaceae</taxon>
        <taxon>Mycolicibacterium</taxon>
    </lineage>
</organism>
<protein>
    <submittedName>
        <fullName evidence="2">Uncharacterized protein</fullName>
    </submittedName>
</protein>
<evidence type="ECO:0000313" key="2">
    <source>
        <dbReference type="EMBL" id="QPG70242.1"/>
    </source>
</evidence>
<sequence length="261" mass="27954">MISGDGRNGYPTLNGKRNPLIVPDGYRPLPTGAAAGPDGTQYAGYSILKYGARDKNGREVFATPDTTIVNLADPSKPIGTLKGISQASFAYDEKNNRMIIIGNTSDDPTNRTRKIWFAPVDKNNPNSWVNSVDVNHPYGDLGSLPGNREAQIVPLKGGGFMVVGADNVDDQHPTPVAAVTVATAEQLNNPGLNAAPLIPRENWPANPDPRFPAPPYGPTVTGTTYDPVTGQEVVQMRVSAWKAGPPDYNPYTYTTSVSVQH</sequence>